<keyword evidence="3" id="KW-1185">Reference proteome</keyword>
<protein>
    <submittedName>
        <fullName evidence="2">Uncharacterized protein</fullName>
    </submittedName>
</protein>
<feature type="chain" id="PRO_5008001449" evidence="1">
    <location>
        <begin position="21"/>
        <end position="101"/>
    </location>
</feature>
<accession>A0A172TZG5</accession>
<feature type="signal peptide" evidence="1">
    <location>
        <begin position="1"/>
        <end position="20"/>
    </location>
</feature>
<evidence type="ECO:0000313" key="3">
    <source>
        <dbReference type="Proteomes" id="UP000077177"/>
    </source>
</evidence>
<dbReference type="AlphaFoldDB" id="A0A172TZG5"/>
<name>A0A172TZG5_9BACT</name>
<evidence type="ECO:0000256" key="1">
    <source>
        <dbReference type="SAM" id="SignalP"/>
    </source>
</evidence>
<dbReference type="EMBL" id="CP011390">
    <property type="protein sequence ID" value="ANE52137.1"/>
    <property type="molecule type" value="Genomic_DNA"/>
</dbReference>
<dbReference type="KEGG" id="fla:SY85_18215"/>
<dbReference type="STRING" id="1492898.SY85_18215"/>
<evidence type="ECO:0000313" key="2">
    <source>
        <dbReference type="EMBL" id="ANE52137.1"/>
    </source>
</evidence>
<reference evidence="2 3" key="2">
    <citation type="journal article" date="2016" name="Int. J. Syst. Evol. Microbiol.">
        <title>Flavisolibacter tropicus sp. nov., isolated from tropical soil.</title>
        <authorList>
            <person name="Lee J.J."/>
            <person name="Kang M.S."/>
            <person name="Kim G.S."/>
            <person name="Lee C.S."/>
            <person name="Lim S."/>
            <person name="Lee J."/>
            <person name="Roh S.H."/>
            <person name="Kang H."/>
            <person name="Ha J.M."/>
            <person name="Bae S."/>
            <person name="Jung H.Y."/>
            <person name="Kim M.K."/>
        </authorList>
    </citation>
    <scope>NUCLEOTIDE SEQUENCE [LARGE SCALE GENOMIC DNA]</scope>
    <source>
        <strain evidence="2 3">LCS9</strain>
    </source>
</reference>
<sequence length="101" mass="11246">MNKWLTIILLLIITAGTFIPCCSVDDCCIEQQATTTNREKHTNEGACSPFFACTTCPGFVALATPIQLAEPYKELTIHHQGTVTFQLPSYFSSFWQPPRSC</sequence>
<keyword evidence="1" id="KW-0732">Signal</keyword>
<proteinExistence type="predicted"/>
<organism evidence="2 3">
    <name type="scientific">Flavisolibacter tropicus</name>
    <dbReference type="NCBI Taxonomy" id="1492898"/>
    <lineage>
        <taxon>Bacteria</taxon>
        <taxon>Pseudomonadati</taxon>
        <taxon>Bacteroidota</taxon>
        <taxon>Chitinophagia</taxon>
        <taxon>Chitinophagales</taxon>
        <taxon>Chitinophagaceae</taxon>
        <taxon>Flavisolibacter</taxon>
    </lineage>
</organism>
<dbReference type="OrthoDB" id="671991at2"/>
<dbReference type="Proteomes" id="UP000077177">
    <property type="component" value="Chromosome"/>
</dbReference>
<gene>
    <name evidence="2" type="ORF">SY85_18215</name>
</gene>
<reference evidence="3" key="1">
    <citation type="submission" date="2015-01" db="EMBL/GenBank/DDBJ databases">
        <title>Flavisolibacter sp./LCS9/ whole genome sequencing.</title>
        <authorList>
            <person name="Kim M.K."/>
            <person name="Srinivasan S."/>
            <person name="Lee J.-J."/>
        </authorList>
    </citation>
    <scope>NUCLEOTIDE SEQUENCE [LARGE SCALE GENOMIC DNA]</scope>
    <source>
        <strain evidence="3">LCS9</strain>
    </source>
</reference>
<dbReference type="RefSeq" id="WP_066406318.1">
    <property type="nucleotide sequence ID" value="NZ_CP011390.1"/>
</dbReference>